<gene>
    <name evidence="2" type="primary">TCB1_3</name>
    <name evidence="2" type="ORF">c0_g1_i1</name>
</gene>
<proteinExistence type="predicted"/>
<name>A0A0K8UMC9_BACLA</name>
<reference evidence="2" key="1">
    <citation type="submission" date="2015-06" db="EMBL/GenBank/DDBJ databases">
        <authorList>
            <person name="Hoefler B.C."/>
            <person name="Straight P.D."/>
        </authorList>
    </citation>
    <scope>NUCLEOTIDE SEQUENCE</scope>
</reference>
<dbReference type="Pfam" id="PF01498">
    <property type="entry name" value="HTH_Tnp_Tc3_2"/>
    <property type="match status" value="1"/>
</dbReference>
<feature type="domain" description="Transposase Tc1-like" evidence="1">
    <location>
        <begin position="4"/>
        <end position="49"/>
    </location>
</feature>
<organism evidence="2">
    <name type="scientific">Bactrocera latifrons</name>
    <name type="common">Malaysian fruit fly</name>
    <name type="synonym">Chaetodacus latifrons</name>
    <dbReference type="NCBI Taxonomy" id="174628"/>
    <lineage>
        <taxon>Eukaryota</taxon>
        <taxon>Metazoa</taxon>
        <taxon>Ecdysozoa</taxon>
        <taxon>Arthropoda</taxon>
        <taxon>Hexapoda</taxon>
        <taxon>Insecta</taxon>
        <taxon>Pterygota</taxon>
        <taxon>Neoptera</taxon>
        <taxon>Endopterygota</taxon>
        <taxon>Diptera</taxon>
        <taxon>Brachycera</taxon>
        <taxon>Muscomorpha</taxon>
        <taxon>Tephritoidea</taxon>
        <taxon>Tephritidae</taxon>
        <taxon>Bactrocera</taxon>
        <taxon>Bactrocera</taxon>
    </lineage>
</organism>
<dbReference type="InterPro" id="IPR036397">
    <property type="entry name" value="RNaseH_sf"/>
</dbReference>
<dbReference type="InterPro" id="IPR002492">
    <property type="entry name" value="Transposase_Tc1-like"/>
</dbReference>
<accession>A0A0K8UMC9</accession>
<dbReference type="GO" id="GO:0003677">
    <property type="term" value="F:DNA binding"/>
    <property type="evidence" value="ECO:0007669"/>
    <property type="project" value="InterPro"/>
</dbReference>
<protein>
    <submittedName>
        <fullName evidence="2">Transposable element Tcb1 transposase</fullName>
    </submittedName>
</protein>
<dbReference type="Gene3D" id="3.30.420.10">
    <property type="entry name" value="Ribonuclease H-like superfamily/Ribonuclease H"/>
    <property type="match status" value="1"/>
</dbReference>
<evidence type="ECO:0000313" key="2">
    <source>
        <dbReference type="EMBL" id="JAI27859.1"/>
    </source>
</evidence>
<dbReference type="AlphaFoldDB" id="A0A0K8UMC9"/>
<dbReference type="EMBL" id="GDHF01024455">
    <property type="protein sequence ID" value="JAI27859.1"/>
    <property type="molecule type" value="Transcribed_RNA"/>
</dbReference>
<dbReference type="GO" id="GO:0015074">
    <property type="term" value="P:DNA integration"/>
    <property type="evidence" value="ECO:0007669"/>
    <property type="project" value="InterPro"/>
</dbReference>
<sequence>MTYGKQVSRMTVHRELKKLRFKARRKIKKPLLTKRQQELLLKFAKAHRNWTPEQWANVFWTDESKINLHGSDGIYYVWKKSSKTITSRDVIPTLKFGGFFGVAFVKVVLGT</sequence>
<dbReference type="GO" id="GO:0006313">
    <property type="term" value="P:DNA transposition"/>
    <property type="evidence" value="ECO:0007669"/>
    <property type="project" value="InterPro"/>
</dbReference>
<evidence type="ECO:0000259" key="1">
    <source>
        <dbReference type="Pfam" id="PF01498"/>
    </source>
</evidence>